<evidence type="ECO:0000256" key="3">
    <source>
        <dbReference type="ARBA" id="ARBA00023163"/>
    </source>
</evidence>
<proteinExistence type="predicted"/>
<dbReference type="SUPFAM" id="SSF51197">
    <property type="entry name" value="Clavaminate synthase-like"/>
    <property type="match status" value="1"/>
</dbReference>
<evidence type="ECO:0000256" key="1">
    <source>
        <dbReference type="ARBA" id="ARBA00004123"/>
    </source>
</evidence>
<dbReference type="GeneID" id="83199884"/>
<keyword evidence="4" id="KW-0539">Nucleus</keyword>
<keyword evidence="2" id="KW-0805">Transcription regulation</keyword>
<dbReference type="Proteomes" id="UP001150941">
    <property type="component" value="Unassembled WGS sequence"/>
</dbReference>
<accession>A0A9W9P6N4</accession>
<feature type="region of interest" description="Disordered" evidence="5">
    <location>
        <begin position="1"/>
        <end position="24"/>
    </location>
</feature>
<evidence type="ECO:0000256" key="5">
    <source>
        <dbReference type="SAM" id="MobiDB-lite"/>
    </source>
</evidence>
<organism evidence="7 8">
    <name type="scientific">Penicillium chermesinum</name>
    <dbReference type="NCBI Taxonomy" id="63820"/>
    <lineage>
        <taxon>Eukaryota</taxon>
        <taxon>Fungi</taxon>
        <taxon>Dikarya</taxon>
        <taxon>Ascomycota</taxon>
        <taxon>Pezizomycotina</taxon>
        <taxon>Eurotiomycetes</taxon>
        <taxon>Eurotiomycetidae</taxon>
        <taxon>Eurotiales</taxon>
        <taxon>Aspergillaceae</taxon>
        <taxon>Penicillium</taxon>
    </lineage>
</organism>
<evidence type="ECO:0000256" key="4">
    <source>
        <dbReference type="ARBA" id="ARBA00023242"/>
    </source>
</evidence>
<comment type="caution">
    <text evidence="7">The sequence shown here is derived from an EMBL/GenBank/DDBJ whole genome shotgun (WGS) entry which is preliminary data.</text>
</comment>
<dbReference type="OrthoDB" id="298344at2759"/>
<reference evidence="7" key="2">
    <citation type="journal article" date="2023" name="IMA Fungus">
        <title>Comparative genomic study of the Penicillium genus elucidates a diverse pangenome and 15 lateral gene transfer events.</title>
        <authorList>
            <person name="Petersen C."/>
            <person name="Sorensen T."/>
            <person name="Nielsen M.R."/>
            <person name="Sondergaard T.E."/>
            <person name="Sorensen J.L."/>
            <person name="Fitzpatrick D.A."/>
            <person name="Frisvad J.C."/>
            <person name="Nielsen K.L."/>
        </authorList>
    </citation>
    <scope>NUCLEOTIDE SEQUENCE</scope>
    <source>
        <strain evidence="7">IBT 19713</strain>
    </source>
</reference>
<dbReference type="RefSeq" id="XP_058331584.1">
    <property type="nucleotide sequence ID" value="XM_058472581.1"/>
</dbReference>
<name>A0A9W9P6N4_9EURO</name>
<comment type="subcellular location">
    <subcellularLocation>
        <location evidence="1">Nucleus</location>
    </subcellularLocation>
</comment>
<dbReference type="PROSITE" id="PS51184">
    <property type="entry name" value="JMJC"/>
    <property type="match status" value="1"/>
</dbReference>
<dbReference type="Pfam" id="PF02373">
    <property type="entry name" value="JmjC"/>
    <property type="match status" value="1"/>
</dbReference>
<feature type="domain" description="JmjC" evidence="6">
    <location>
        <begin position="234"/>
        <end position="414"/>
    </location>
</feature>
<dbReference type="InterPro" id="IPR018866">
    <property type="entry name" value="Znf-4CXXC_R1"/>
</dbReference>
<keyword evidence="8" id="KW-1185">Reference proteome</keyword>
<evidence type="ECO:0000259" key="6">
    <source>
        <dbReference type="PROSITE" id="PS51184"/>
    </source>
</evidence>
<dbReference type="InterPro" id="IPR003347">
    <property type="entry name" value="JmjC_dom"/>
</dbReference>
<sequence>MEVVTMREQRTFKEPRELERKPRSQTKLRLTPFSADAFSRRYAFMALGKDVPTILTTPRHGASPTSAGFIQAIPPDLDIKKIVEANEHFRFVDRITCDSINKESFEALERLILLWVVLLGRPLVIDGFQEFLCQDLFSATWLSQNHTKNEEAQDLTEKNPLPLSVKHYLNEMPKLAERAARLYEVEDSGSSRGPRAQRLYLKDMDCPPDWHEYLARIIPPFLFYLNQGPRSFSGPGSGNVNLSDLPTTKDGEPIAAAGDLMSSLPHDMRAANLMCYIGHEGTYTPAHQEMCASIGHNIMVEASDGSVENQKQTMPGSSIWFMTKTPDRRTVSKYWTTELGHNIDLEDHFAQLGAWMKAPFETYVVEQKPGDLILVPPLAAHQVWNRGTRTMKVAWNRTTVETLEMAMDEALEHARIICRDEQYKNKAIVYFTLHRYHALLHDKSAAIDHKKVRALLGDFKRLFQLYKDILLSEMFSPKLPGDKIIETIEYRGNVTCSYCRCNIFNRFLTCPTCTADEGVAGEVDDFDICMDCYVLGRSCRCISRLKWVQQFPLKDLRDQYAKWRNLILSFEKDDQESARLFPPLHNAHSQLPRKTVAHICQEQLRIRPWIDWRNKGDESSSVHSDPQEQPTKRRKMNKKRNAASCHMCKTCHPAWKMARCENCEQHYCFADLFRAFDTTPQNVMEDTVWICPQCSKICNCSSCRQSPLMDPYVPRRLLLGHDTTKVADRRSVESMVSLLLPNLKWLPRLESSNHAHQEKQLVENQTRNQKLMGSPVFMEWKQQVSLNGNDGALQDQNYIPVDPQLQLDSSTPR</sequence>
<dbReference type="GO" id="GO:0005634">
    <property type="term" value="C:nucleus"/>
    <property type="evidence" value="ECO:0007669"/>
    <property type="project" value="UniProtKB-SubCell"/>
</dbReference>
<dbReference type="AlphaFoldDB" id="A0A9W9P6N4"/>
<dbReference type="SMART" id="SM00558">
    <property type="entry name" value="JmjC"/>
    <property type="match status" value="1"/>
</dbReference>
<reference evidence="7" key="1">
    <citation type="submission" date="2022-11" db="EMBL/GenBank/DDBJ databases">
        <authorList>
            <person name="Petersen C."/>
        </authorList>
    </citation>
    <scope>NUCLEOTIDE SEQUENCE</scope>
    <source>
        <strain evidence="7">IBT 19713</strain>
    </source>
</reference>
<protein>
    <recommendedName>
        <fullName evidence="6">JmjC domain-containing protein</fullName>
    </recommendedName>
</protein>
<feature type="region of interest" description="Disordered" evidence="5">
    <location>
        <begin position="615"/>
        <end position="638"/>
    </location>
</feature>
<dbReference type="EMBL" id="JAPQKS010000003">
    <property type="protein sequence ID" value="KAJ5238665.1"/>
    <property type="molecule type" value="Genomic_DNA"/>
</dbReference>
<evidence type="ECO:0000313" key="8">
    <source>
        <dbReference type="Proteomes" id="UP001150941"/>
    </source>
</evidence>
<dbReference type="Pfam" id="PF10497">
    <property type="entry name" value="zf-4CXXC_R1"/>
    <property type="match status" value="1"/>
</dbReference>
<evidence type="ECO:0000313" key="7">
    <source>
        <dbReference type="EMBL" id="KAJ5238665.1"/>
    </source>
</evidence>
<feature type="compositionally biased region" description="Basic and acidic residues" evidence="5">
    <location>
        <begin position="1"/>
        <end position="22"/>
    </location>
</feature>
<keyword evidence="3" id="KW-0804">Transcription</keyword>
<dbReference type="Gene3D" id="2.60.120.650">
    <property type="entry name" value="Cupin"/>
    <property type="match status" value="1"/>
</dbReference>
<gene>
    <name evidence="7" type="ORF">N7468_003284</name>
</gene>
<evidence type="ECO:0000256" key="2">
    <source>
        <dbReference type="ARBA" id="ARBA00023015"/>
    </source>
</evidence>